<gene>
    <name evidence="2" type="ORF">ACJDU8_24610</name>
</gene>
<sequence>METREIPKEKYRGSKKLNKDESGRGENLSFSDIEKLMRHGSYKRIKGAVRQIK</sequence>
<comment type="caution">
    <text evidence="2">The sequence shown here is derived from an EMBL/GenBank/DDBJ whole genome shotgun (WGS) entry which is preliminary data.</text>
</comment>
<evidence type="ECO:0000313" key="3">
    <source>
        <dbReference type="Proteomes" id="UP001623660"/>
    </source>
</evidence>
<feature type="compositionally biased region" description="Basic and acidic residues" evidence="1">
    <location>
        <begin position="1"/>
        <end position="24"/>
    </location>
</feature>
<dbReference type="Proteomes" id="UP001623660">
    <property type="component" value="Unassembled WGS sequence"/>
</dbReference>
<proteinExistence type="predicted"/>
<protein>
    <submittedName>
        <fullName evidence="2">Uncharacterized protein</fullName>
    </submittedName>
</protein>
<evidence type="ECO:0000313" key="2">
    <source>
        <dbReference type="EMBL" id="MFL0198710.1"/>
    </source>
</evidence>
<keyword evidence="3" id="KW-1185">Reference proteome</keyword>
<evidence type="ECO:0000256" key="1">
    <source>
        <dbReference type="SAM" id="MobiDB-lite"/>
    </source>
</evidence>
<accession>A0ABW8SRW2</accession>
<name>A0ABW8SRW2_9CLOT</name>
<organism evidence="2 3">
    <name type="scientific">Candidatus Clostridium eludens</name>
    <dbReference type="NCBI Taxonomy" id="3381663"/>
    <lineage>
        <taxon>Bacteria</taxon>
        <taxon>Bacillati</taxon>
        <taxon>Bacillota</taxon>
        <taxon>Clostridia</taxon>
        <taxon>Eubacteriales</taxon>
        <taxon>Clostridiaceae</taxon>
        <taxon>Clostridium</taxon>
    </lineage>
</organism>
<feature type="region of interest" description="Disordered" evidence="1">
    <location>
        <begin position="1"/>
        <end position="28"/>
    </location>
</feature>
<reference evidence="2 3" key="1">
    <citation type="submission" date="2024-11" db="EMBL/GenBank/DDBJ databases">
        <authorList>
            <person name="Heng Y.C."/>
            <person name="Lim A.C.H."/>
            <person name="Lee J.K.Y."/>
            <person name="Kittelmann S."/>
        </authorList>
    </citation>
    <scope>NUCLEOTIDE SEQUENCE [LARGE SCALE GENOMIC DNA]</scope>
    <source>
        <strain evidence="2 3">WILCCON 0269</strain>
    </source>
</reference>
<dbReference type="EMBL" id="JBJHZX010000081">
    <property type="protein sequence ID" value="MFL0198710.1"/>
    <property type="molecule type" value="Genomic_DNA"/>
</dbReference>
<dbReference type="RefSeq" id="WP_406794823.1">
    <property type="nucleotide sequence ID" value="NZ_JBJHZX010000081.1"/>
</dbReference>